<dbReference type="Proteomes" id="UP001143486">
    <property type="component" value="Unassembled WGS sequence"/>
</dbReference>
<gene>
    <name evidence="3" type="ORF">GCM10017621_01490</name>
</gene>
<proteinExistence type="predicted"/>
<comment type="caution">
    <text evidence="3">The sequence shown here is derived from an EMBL/GenBank/DDBJ whole genome shotgun (WGS) entry which is preliminary data.</text>
</comment>
<dbReference type="AlphaFoldDB" id="A0A9W6IHY4"/>
<evidence type="ECO:0000313" key="4">
    <source>
        <dbReference type="Proteomes" id="UP001143486"/>
    </source>
</evidence>
<feature type="chain" id="PRO_5040890158" evidence="2">
    <location>
        <begin position="24"/>
        <end position="223"/>
    </location>
</feature>
<organism evidence="3 4">
    <name type="scientific">Maricaulis virginensis</name>
    <dbReference type="NCBI Taxonomy" id="144022"/>
    <lineage>
        <taxon>Bacteria</taxon>
        <taxon>Pseudomonadati</taxon>
        <taxon>Pseudomonadota</taxon>
        <taxon>Alphaproteobacteria</taxon>
        <taxon>Maricaulales</taxon>
        <taxon>Maricaulaceae</taxon>
        <taxon>Maricaulis</taxon>
    </lineage>
</organism>
<dbReference type="EMBL" id="BSFE01000001">
    <property type="protein sequence ID" value="GLK50641.1"/>
    <property type="molecule type" value="Genomic_DNA"/>
</dbReference>
<protein>
    <submittedName>
        <fullName evidence="3">Uncharacterized protein</fullName>
    </submittedName>
</protein>
<dbReference type="RefSeq" id="WP_271185040.1">
    <property type="nucleotide sequence ID" value="NZ_BSFE01000001.1"/>
</dbReference>
<evidence type="ECO:0000313" key="3">
    <source>
        <dbReference type="EMBL" id="GLK50641.1"/>
    </source>
</evidence>
<accession>A0A9W6IHY4</accession>
<sequence>MSALSRLTLSAATMALLAPAALAFQGDPVDDVLACRLIADIETRLACFDETSTRLANARDTGDIVVVEREAVEAVERDSFGFNLPSLPRFALPNLSSGREQHEAVAGAEGTEPATPRAQTPGREATPQSATELAEEEFRVVARDDEGNVDTVTMRLERIRVVGYDTMLFEMENGQVWRQTDDGRRIRLRGQGPHFAEIRRGAMSSYLLRIDGEGRAVRVRREE</sequence>
<reference evidence="3" key="2">
    <citation type="submission" date="2023-01" db="EMBL/GenBank/DDBJ databases">
        <authorList>
            <person name="Sun Q."/>
            <person name="Evtushenko L."/>
        </authorList>
    </citation>
    <scope>NUCLEOTIDE SEQUENCE</scope>
    <source>
        <strain evidence="3">VKM B-1513</strain>
    </source>
</reference>
<feature type="signal peptide" evidence="2">
    <location>
        <begin position="1"/>
        <end position="23"/>
    </location>
</feature>
<evidence type="ECO:0000256" key="1">
    <source>
        <dbReference type="SAM" id="MobiDB-lite"/>
    </source>
</evidence>
<feature type="region of interest" description="Disordered" evidence="1">
    <location>
        <begin position="98"/>
        <end position="130"/>
    </location>
</feature>
<evidence type="ECO:0000256" key="2">
    <source>
        <dbReference type="SAM" id="SignalP"/>
    </source>
</evidence>
<reference evidence="3" key="1">
    <citation type="journal article" date="2014" name="Int. J. Syst. Evol. Microbiol.">
        <title>Complete genome sequence of Corynebacterium casei LMG S-19264T (=DSM 44701T), isolated from a smear-ripened cheese.</title>
        <authorList>
            <consortium name="US DOE Joint Genome Institute (JGI-PGF)"/>
            <person name="Walter F."/>
            <person name="Albersmeier A."/>
            <person name="Kalinowski J."/>
            <person name="Ruckert C."/>
        </authorList>
    </citation>
    <scope>NUCLEOTIDE SEQUENCE</scope>
    <source>
        <strain evidence="3">VKM B-1513</strain>
    </source>
</reference>
<keyword evidence="4" id="KW-1185">Reference proteome</keyword>
<name>A0A9W6IHY4_9PROT</name>
<keyword evidence="2" id="KW-0732">Signal</keyword>